<dbReference type="OrthoDB" id="3830319at2"/>
<dbReference type="InterPro" id="IPR028098">
    <property type="entry name" value="Glyco_trans_4-like_N"/>
</dbReference>
<dbReference type="InterPro" id="IPR001296">
    <property type="entry name" value="Glyco_trans_1"/>
</dbReference>
<comment type="caution">
    <text evidence="5">The sequence shown here is derived from an EMBL/GenBank/DDBJ whole genome shotgun (WGS) entry which is preliminary data.</text>
</comment>
<gene>
    <name evidence="5" type="ORF">ATJ88_2947</name>
</gene>
<evidence type="ECO:0000313" key="5">
    <source>
        <dbReference type="EMBL" id="PFG44228.1"/>
    </source>
</evidence>
<dbReference type="AlphaFoldDB" id="A0A2A9EZC9"/>
<dbReference type="RefSeq" id="WP_098464464.1">
    <property type="nucleotide sequence ID" value="NZ_PDJJ01000001.1"/>
</dbReference>
<protein>
    <submittedName>
        <fullName evidence="5">Glycosyltransferase involved in cell wall biosynthesis</fullName>
    </submittedName>
</protein>
<dbReference type="Pfam" id="PF13439">
    <property type="entry name" value="Glyco_transf_4"/>
    <property type="match status" value="1"/>
</dbReference>
<keyword evidence="2 5" id="KW-0808">Transferase</keyword>
<dbReference type="EMBL" id="PDJJ01000001">
    <property type="protein sequence ID" value="PFG44228.1"/>
    <property type="molecule type" value="Genomic_DNA"/>
</dbReference>
<dbReference type="CDD" id="cd03801">
    <property type="entry name" value="GT4_PimA-like"/>
    <property type="match status" value="1"/>
</dbReference>
<evidence type="ECO:0000313" key="6">
    <source>
        <dbReference type="Proteomes" id="UP000224130"/>
    </source>
</evidence>
<sequence>MRVVHAVRSDGFAGVERHVSRLAYGQARAGHDVVVIGGDPAAMHRELAGTPVVAVPARTVVQVARALRRTGAGAHVVHVHMTAAELGAALAGLTRELPPVVSTRHFAAPRGGGRLGPVVAAVARRAVDAQIAISRYTAERVDGPSTVVHAGVDDRPDARPARDRDAVVLMAQRLQPEKRPDLGLEAFAASGLAARGWRLRVLGDGPLDEVLRRRADVLGLGDAVELLGRRPDVAAQMADAALFLAPSPGEHYGLSVLEAMASGIPTVADGSAGHLETLGLVDGAGLYASQDVAAGGALLAALADDATRRDELAARQQKTQRERFTLAEQVRRTDAVYAEVLR</sequence>
<dbReference type="SUPFAM" id="SSF53756">
    <property type="entry name" value="UDP-Glycosyltransferase/glycogen phosphorylase"/>
    <property type="match status" value="1"/>
</dbReference>
<feature type="domain" description="Glycosyl transferase family 1" evidence="3">
    <location>
        <begin position="160"/>
        <end position="310"/>
    </location>
</feature>
<evidence type="ECO:0000259" key="3">
    <source>
        <dbReference type="Pfam" id="PF00534"/>
    </source>
</evidence>
<reference evidence="5 6" key="1">
    <citation type="submission" date="2017-10" db="EMBL/GenBank/DDBJ databases">
        <title>Sequencing the genomes of 1000 actinobacteria strains.</title>
        <authorList>
            <person name="Klenk H.-P."/>
        </authorList>
    </citation>
    <scope>NUCLEOTIDE SEQUENCE [LARGE SCALE GENOMIC DNA]</scope>
    <source>
        <strain evidence="5 6">DSM 21863</strain>
    </source>
</reference>
<dbReference type="GO" id="GO:0016757">
    <property type="term" value="F:glycosyltransferase activity"/>
    <property type="evidence" value="ECO:0007669"/>
    <property type="project" value="UniProtKB-KW"/>
</dbReference>
<name>A0A2A9EZC9_9MICO</name>
<dbReference type="Gene3D" id="3.40.50.2000">
    <property type="entry name" value="Glycogen Phosphorylase B"/>
    <property type="match status" value="2"/>
</dbReference>
<keyword evidence="1" id="KW-0328">Glycosyltransferase</keyword>
<dbReference type="PANTHER" id="PTHR12526:SF510">
    <property type="entry name" value="D-INOSITOL 3-PHOSPHATE GLYCOSYLTRANSFERASE"/>
    <property type="match status" value="1"/>
</dbReference>
<keyword evidence="6" id="KW-1185">Reference proteome</keyword>
<evidence type="ECO:0000256" key="1">
    <source>
        <dbReference type="ARBA" id="ARBA00022676"/>
    </source>
</evidence>
<dbReference type="Proteomes" id="UP000224130">
    <property type="component" value="Unassembled WGS sequence"/>
</dbReference>
<evidence type="ECO:0000256" key="2">
    <source>
        <dbReference type="ARBA" id="ARBA00022679"/>
    </source>
</evidence>
<accession>A0A2A9EZC9</accession>
<organism evidence="5 6">
    <name type="scientific">Isoptericola jiangsuensis</name>
    <dbReference type="NCBI Taxonomy" id="548579"/>
    <lineage>
        <taxon>Bacteria</taxon>
        <taxon>Bacillati</taxon>
        <taxon>Actinomycetota</taxon>
        <taxon>Actinomycetes</taxon>
        <taxon>Micrococcales</taxon>
        <taxon>Promicromonosporaceae</taxon>
        <taxon>Isoptericola</taxon>
    </lineage>
</organism>
<evidence type="ECO:0000259" key="4">
    <source>
        <dbReference type="Pfam" id="PF13439"/>
    </source>
</evidence>
<feature type="domain" description="Glycosyltransferase subfamily 4-like N-terminal" evidence="4">
    <location>
        <begin position="14"/>
        <end position="153"/>
    </location>
</feature>
<proteinExistence type="predicted"/>
<dbReference type="PANTHER" id="PTHR12526">
    <property type="entry name" value="GLYCOSYLTRANSFERASE"/>
    <property type="match status" value="1"/>
</dbReference>
<dbReference type="Pfam" id="PF00534">
    <property type="entry name" value="Glycos_transf_1"/>
    <property type="match status" value="1"/>
</dbReference>